<reference evidence="3 4" key="1">
    <citation type="submission" date="2020-08" db="EMBL/GenBank/DDBJ databases">
        <title>Whole genome shotgun sequence of Actinoplanes ianthinogenes NBRC 13996.</title>
        <authorList>
            <person name="Komaki H."/>
            <person name="Tamura T."/>
        </authorList>
    </citation>
    <scope>NUCLEOTIDE SEQUENCE [LARGE SCALE GENOMIC DNA]</scope>
    <source>
        <strain evidence="3 4">NBRC 13996</strain>
    </source>
</reference>
<evidence type="ECO:0000256" key="1">
    <source>
        <dbReference type="SAM" id="MobiDB-lite"/>
    </source>
</evidence>
<feature type="domain" description="CATRA-Associated Small Protein" evidence="2">
    <location>
        <begin position="15"/>
        <end position="99"/>
    </location>
</feature>
<dbReference type="Proteomes" id="UP000676967">
    <property type="component" value="Chromosome"/>
</dbReference>
<proteinExistence type="predicted"/>
<feature type="region of interest" description="Disordered" evidence="1">
    <location>
        <begin position="93"/>
        <end position="117"/>
    </location>
</feature>
<evidence type="ECO:0000259" key="2">
    <source>
        <dbReference type="Pfam" id="PF20271"/>
    </source>
</evidence>
<sequence>MDLPKHWDTESVTQALDALSDLVLWELTPQRWEQVAEVLHQIETALDTHDLDDLRDATSALELYGPYRKIPRIGSAGAAGIPPQVLERRNELVHRLTGDPKHGKPEEARDDDDQRAS</sequence>
<protein>
    <recommendedName>
        <fullName evidence="2">CATRA-Associated Small Protein domain-containing protein</fullName>
    </recommendedName>
</protein>
<gene>
    <name evidence="3" type="ORF">Aiant_17660</name>
</gene>
<evidence type="ECO:0000313" key="3">
    <source>
        <dbReference type="EMBL" id="BCJ41109.1"/>
    </source>
</evidence>
<dbReference type="InterPro" id="IPR046924">
    <property type="entry name" value="CATASP"/>
</dbReference>
<dbReference type="RefSeq" id="WP_189332515.1">
    <property type="nucleotide sequence ID" value="NZ_AP023356.1"/>
</dbReference>
<organism evidence="3 4">
    <name type="scientific">Actinoplanes ianthinogenes</name>
    <dbReference type="NCBI Taxonomy" id="122358"/>
    <lineage>
        <taxon>Bacteria</taxon>
        <taxon>Bacillati</taxon>
        <taxon>Actinomycetota</taxon>
        <taxon>Actinomycetes</taxon>
        <taxon>Micromonosporales</taxon>
        <taxon>Micromonosporaceae</taxon>
        <taxon>Actinoplanes</taxon>
    </lineage>
</organism>
<name>A0ABM7LPA2_9ACTN</name>
<evidence type="ECO:0000313" key="4">
    <source>
        <dbReference type="Proteomes" id="UP000676967"/>
    </source>
</evidence>
<keyword evidence="4" id="KW-1185">Reference proteome</keyword>
<dbReference type="EMBL" id="AP023356">
    <property type="protein sequence ID" value="BCJ41109.1"/>
    <property type="molecule type" value="Genomic_DNA"/>
</dbReference>
<accession>A0ABM7LPA2</accession>
<dbReference type="Pfam" id="PF20271">
    <property type="entry name" value="CATASP"/>
    <property type="match status" value="1"/>
</dbReference>